<accession>A0A0K9PCS7</accession>
<evidence type="ECO:0000256" key="6">
    <source>
        <dbReference type="ARBA" id="ARBA00023163"/>
    </source>
</evidence>
<evidence type="ECO:0000256" key="3">
    <source>
        <dbReference type="ARBA" id="ARBA00022833"/>
    </source>
</evidence>
<evidence type="ECO:0000259" key="10">
    <source>
        <dbReference type="PROSITE" id="PS50884"/>
    </source>
</evidence>
<evidence type="ECO:0000256" key="4">
    <source>
        <dbReference type="ARBA" id="ARBA00023015"/>
    </source>
</evidence>
<keyword evidence="2 8" id="KW-0863">Zinc-finger</keyword>
<keyword evidence="12" id="KW-1185">Reference proteome</keyword>
<feature type="compositionally biased region" description="Basic and acidic residues" evidence="9">
    <location>
        <begin position="17"/>
        <end position="31"/>
    </location>
</feature>
<name>A0A0K9PCS7_ZOSMR</name>
<dbReference type="InterPro" id="IPR003851">
    <property type="entry name" value="Znf_Dof"/>
</dbReference>
<reference evidence="12" key="1">
    <citation type="journal article" date="2016" name="Nature">
        <title>The genome of the seagrass Zostera marina reveals angiosperm adaptation to the sea.</title>
        <authorList>
            <person name="Olsen J.L."/>
            <person name="Rouze P."/>
            <person name="Verhelst B."/>
            <person name="Lin Y.-C."/>
            <person name="Bayer T."/>
            <person name="Collen J."/>
            <person name="Dattolo E."/>
            <person name="De Paoli E."/>
            <person name="Dittami S."/>
            <person name="Maumus F."/>
            <person name="Michel G."/>
            <person name="Kersting A."/>
            <person name="Lauritano C."/>
            <person name="Lohaus R."/>
            <person name="Toepel M."/>
            <person name="Tonon T."/>
            <person name="Vanneste K."/>
            <person name="Amirebrahimi M."/>
            <person name="Brakel J."/>
            <person name="Bostroem C."/>
            <person name="Chovatia M."/>
            <person name="Grimwood J."/>
            <person name="Jenkins J.W."/>
            <person name="Jueterbock A."/>
            <person name="Mraz A."/>
            <person name="Stam W.T."/>
            <person name="Tice H."/>
            <person name="Bornberg-Bauer E."/>
            <person name="Green P.J."/>
            <person name="Pearson G.A."/>
            <person name="Procaccini G."/>
            <person name="Duarte C.M."/>
            <person name="Schmutz J."/>
            <person name="Reusch T.B.H."/>
            <person name="Van de Peer Y."/>
        </authorList>
    </citation>
    <scope>NUCLEOTIDE SEQUENCE [LARGE SCALE GENOMIC DNA]</scope>
    <source>
        <strain evidence="12">cv. Finnish</strain>
    </source>
</reference>
<dbReference type="PANTHER" id="PTHR31089:SF22">
    <property type="entry name" value="CYCLIC DOF FACTOR 4"/>
    <property type="match status" value="1"/>
</dbReference>
<keyword evidence="6" id="KW-0804">Transcription</keyword>
<dbReference type="Proteomes" id="UP000036987">
    <property type="component" value="Unassembled WGS sequence"/>
</dbReference>
<evidence type="ECO:0000256" key="1">
    <source>
        <dbReference type="ARBA" id="ARBA00022723"/>
    </source>
</evidence>
<dbReference type="GO" id="GO:0008270">
    <property type="term" value="F:zinc ion binding"/>
    <property type="evidence" value="ECO:0007669"/>
    <property type="project" value="UniProtKB-KW"/>
</dbReference>
<comment type="subcellular location">
    <subcellularLocation>
        <location evidence="8">Nucleus</location>
    </subcellularLocation>
</comment>
<evidence type="ECO:0000256" key="9">
    <source>
        <dbReference type="SAM" id="MobiDB-lite"/>
    </source>
</evidence>
<dbReference type="PANTHER" id="PTHR31089">
    <property type="entry name" value="CYCLIC DOF FACTOR 2"/>
    <property type="match status" value="1"/>
</dbReference>
<dbReference type="InterPro" id="IPR045174">
    <property type="entry name" value="Dof"/>
</dbReference>
<feature type="domain" description="Dof-type" evidence="10">
    <location>
        <begin position="50"/>
        <end position="104"/>
    </location>
</feature>
<dbReference type="OrthoDB" id="1927254at2759"/>
<protein>
    <recommendedName>
        <fullName evidence="10">Dof-type domain-containing protein</fullName>
    </recommendedName>
</protein>
<keyword evidence="1" id="KW-0479">Metal-binding</keyword>
<keyword evidence="3" id="KW-0862">Zinc</keyword>
<dbReference type="GO" id="GO:0005634">
    <property type="term" value="C:nucleus"/>
    <property type="evidence" value="ECO:0007669"/>
    <property type="project" value="UniProtKB-SubCell"/>
</dbReference>
<evidence type="ECO:0000256" key="5">
    <source>
        <dbReference type="ARBA" id="ARBA00023125"/>
    </source>
</evidence>
<sequence>MNPKSKPILDLPMAKSGEAKMDKELEMEAGREGGTSNNNDQASQSNIKPIQCPRCDSLDTKFAYFNNYKTNQPRHLCKKCQRYWTEGGSQRSVPVGAARRKSLISQRHRPYPYQWNADERYSRLEKTEDIENNSEHNNKNDGNDSADGAEIVDHSTLHVNCIAAISD</sequence>
<dbReference type="AlphaFoldDB" id="A0A0K9PCS7"/>
<evidence type="ECO:0000256" key="2">
    <source>
        <dbReference type="ARBA" id="ARBA00022771"/>
    </source>
</evidence>
<evidence type="ECO:0000313" key="12">
    <source>
        <dbReference type="Proteomes" id="UP000036987"/>
    </source>
</evidence>
<dbReference type="PROSITE" id="PS50884">
    <property type="entry name" value="ZF_DOF_2"/>
    <property type="match status" value="1"/>
</dbReference>
<keyword evidence="5 8" id="KW-0238">DNA-binding</keyword>
<dbReference type="Pfam" id="PF02701">
    <property type="entry name" value="Zn_ribbon_Dof"/>
    <property type="match status" value="1"/>
</dbReference>
<dbReference type="STRING" id="29655.A0A0K9PCS7"/>
<keyword evidence="4" id="KW-0805">Transcription regulation</keyword>
<organism evidence="11 12">
    <name type="scientific">Zostera marina</name>
    <name type="common">Eelgrass</name>
    <dbReference type="NCBI Taxonomy" id="29655"/>
    <lineage>
        <taxon>Eukaryota</taxon>
        <taxon>Viridiplantae</taxon>
        <taxon>Streptophyta</taxon>
        <taxon>Embryophyta</taxon>
        <taxon>Tracheophyta</taxon>
        <taxon>Spermatophyta</taxon>
        <taxon>Magnoliopsida</taxon>
        <taxon>Liliopsida</taxon>
        <taxon>Zosteraceae</taxon>
        <taxon>Zostera</taxon>
    </lineage>
</organism>
<dbReference type="EMBL" id="LFYR01000957">
    <property type="protein sequence ID" value="KMZ66779.1"/>
    <property type="molecule type" value="Genomic_DNA"/>
</dbReference>
<evidence type="ECO:0000256" key="7">
    <source>
        <dbReference type="ARBA" id="ARBA00023242"/>
    </source>
</evidence>
<evidence type="ECO:0000313" key="11">
    <source>
        <dbReference type="EMBL" id="KMZ66779.1"/>
    </source>
</evidence>
<dbReference type="GO" id="GO:0003677">
    <property type="term" value="F:DNA binding"/>
    <property type="evidence" value="ECO:0000318"/>
    <property type="project" value="GO_Central"/>
</dbReference>
<comment type="caution">
    <text evidence="11">The sequence shown here is derived from an EMBL/GenBank/DDBJ whole genome shotgun (WGS) entry which is preliminary data.</text>
</comment>
<proteinExistence type="predicted"/>
<evidence type="ECO:0000256" key="8">
    <source>
        <dbReference type="PROSITE-ProRule" id="PRU00071"/>
    </source>
</evidence>
<dbReference type="GO" id="GO:0003700">
    <property type="term" value="F:DNA-binding transcription factor activity"/>
    <property type="evidence" value="ECO:0000318"/>
    <property type="project" value="GO_Central"/>
</dbReference>
<feature type="region of interest" description="Disordered" evidence="9">
    <location>
        <begin position="1"/>
        <end position="51"/>
    </location>
</feature>
<gene>
    <name evidence="11" type="ORF">ZOSMA_289G00200</name>
</gene>
<keyword evidence="7 8" id="KW-0539">Nucleus</keyword>
<feature type="compositionally biased region" description="Polar residues" evidence="9">
    <location>
        <begin position="34"/>
        <end position="48"/>
    </location>
</feature>